<dbReference type="EMBL" id="JAGGKI010000002">
    <property type="protein sequence ID" value="MBP1891603.1"/>
    <property type="molecule type" value="Genomic_DNA"/>
</dbReference>
<evidence type="ECO:0000313" key="3">
    <source>
        <dbReference type="Proteomes" id="UP000706926"/>
    </source>
</evidence>
<gene>
    <name evidence="2" type="ORF">J2Z18_000675</name>
</gene>
<dbReference type="Gene3D" id="2.160.20.120">
    <property type="match status" value="1"/>
</dbReference>
<comment type="caution">
    <text evidence="2">The sequence shown here is derived from an EMBL/GenBank/DDBJ whole genome shotgun (WGS) entry which is preliminary data.</text>
</comment>
<dbReference type="Pfam" id="PF13349">
    <property type="entry name" value="DUF4097"/>
    <property type="match status" value="1"/>
</dbReference>
<dbReference type="PROSITE" id="PS51257">
    <property type="entry name" value="PROKAR_LIPOPROTEIN"/>
    <property type="match status" value="1"/>
</dbReference>
<sequence length="288" mass="30449">MRKIITASLVLLAVGGLAMGCRGLGTSQYNHEVSFGADRIDEIEVNNDSWDIEFKHSDSPSITIACDGKRQNNKSEPVTIDLDGNKIIVTQEDQGDGMGGFTFGKKGTITLSIPDHEVDTITLNNDAGDIQLQDVAAPRVVLTNHSGSADLEGLSADHGEFTSIDGDIQLTNSSLNELTVTTGSGGSYITNVTSPEMIIASNDGEVSIKAAEEGRLLRVETESGDIAVSYTTPPASLKLTANSGSSDIRARLDGFKETRRTEQSVEGTIGDASNTLELVSQDGTISVK</sequence>
<dbReference type="InterPro" id="IPR025164">
    <property type="entry name" value="Toastrack_DUF4097"/>
</dbReference>
<feature type="domain" description="DUF4097" evidence="1">
    <location>
        <begin position="40"/>
        <end position="287"/>
    </location>
</feature>
<keyword evidence="3" id="KW-1185">Reference proteome</keyword>
<protein>
    <recommendedName>
        <fullName evidence="1">DUF4097 domain-containing protein</fullName>
    </recommendedName>
</protein>
<dbReference type="RefSeq" id="WP_007132496.1">
    <property type="nucleotide sequence ID" value="NZ_BOSA01000001.1"/>
</dbReference>
<proteinExistence type="predicted"/>
<name>A0ABS4F5V9_9BACL</name>
<evidence type="ECO:0000313" key="2">
    <source>
        <dbReference type="EMBL" id="MBP1891603.1"/>
    </source>
</evidence>
<dbReference type="Proteomes" id="UP000706926">
    <property type="component" value="Unassembled WGS sequence"/>
</dbReference>
<dbReference type="GeneID" id="95402721"/>
<reference evidence="2 3" key="1">
    <citation type="submission" date="2021-03" db="EMBL/GenBank/DDBJ databases">
        <title>Genomic Encyclopedia of Type Strains, Phase IV (KMG-IV): sequencing the most valuable type-strain genomes for metagenomic binning, comparative biology and taxonomic classification.</title>
        <authorList>
            <person name="Goeker M."/>
        </authorList>
    </citation>
    <scope>NUCLEOTIDE SEQUENCE [LARGE SCALE GENOMIC DNA]</scope>
    <source>
        <strain evidence="2 3">DSM 15596</strain>
    </source>
</reference>
<accession>A0ABS4F5V9</accession>
<evidence type="ECO:0000259" key="1">
    <source>
        <dbReference type="Pfam" id="PF13349"/>
    </source>
</evidence>
<organism evidence="2 3">
    <name type="scientific">Paenibacillus lactis</name>
    <dbReference type="NCBI Taxonomy" id="228574"/>
    <lineage>
        <taxon>Bacteria</taxon>
        <taxon>Bacillati</taxon>
        <taxon>Bacillota</taxon>
        <taxon>Bacilli</taxon>
        <taxon>Bacillales</taxon>
        <taxon>Paenibacillaceae</taxon>
        <taxon>Paenibacillus</taxon>
    </lineage>
</organism>